<proteinExistence type="predicted"/>
<evidence type="ECO:0000313" key="1">
    <source>
        <dbReference type="EMBL" id="KAI3798316.1"/>
    </source>
</evidence>
<dbReference type="Proteomes" id="UP001056120">
    <property type="component" value="Linkage Group LG11"/>
</dbReference>
<accession>A0ACB9HSN5</accession>
<protein>
    <submittedName>
        <fullName evidence="1">Uncharacterized protein</fullName>
    </submittedName>
</protein>
<keyword evidence="2" id="KW-1185">Reference proteome</keyword>
<comment type="caution">
    <text evidence="1">The sequence shown here is derived from an EMBL/GenBank/DDBJ whole genome shotgun (WGS) entry which is preliminary data.</text>
</comment>
<reference evidence="1 2" key="2">
    <citation type="journal article" date="2022" name="Mol. Ecol. Resour.">
        <title>The genomes of chicory, endive, great burdock and yacon provide insights into Asteraceae paleo-polyploidization history and plant inulin production.</title>
        <authorList>
            <person name="Fan W."/>
            <person name="Wang S."/>
            <person name="Wang H."/>
            <person name="Wang A."/>
            <person name="Jiang F."/>
            <person name="Liu H."/>
            <person name="Zhao H."/>
            <person name="Xu D."/>
            <person name="Zhang Y."/>
        </authorList>
    </citation>
    <scope>NUCLEOTIDE SEQUENCE [LARGE SCALE GENOMIC DNA]</scope>
    <source>
        <strain evidence="2">cv. Yunnan</strain>
        <tissue evidence="1">Leaves</tissue>
    </source>
</reference>
<dbReference type="EMBL" id="CM042028">
    <property type="protein sequence ID" value="KAI3798316.1"/>
    <property type="molecule type" value="Genomic_DNA"/>
</dbReference>
<gene>
    <name evidence="1" type="ORF">L1987_33587</name>
</gene>
<sequence length="223" mass="24240">MSKEELSTTPSILTEETTCHPGTDHFTASTGSPSGPIITLGASLVDVGSGLEDEDSMPISSIRKRPLPKPYAPPLWKRLGLKSCLRSNVKKPHVHFEKPNSPFSYWWFILSHLWLPKEAAFADHNIKVETLLSSPVKPTVYVHPITSSSTSHTFPVTVTISSPLAVTVPLSQNPTVSTSPPRATLPLEGPQGSGVHRSLDSDDLELGDLVFLSERERGSLFVP</sequence>
<evidence type="ECO:0000313" key="2">
    <source>
        <dbReference type="Proteomes" id="UP001056120"/>
    </source>
</evidence>
<reference evidence="2" key="1">
    <citation type="journal article" date="2022" name="Mol. Ecol. Resour.">
        <title>The genomes of chicory, endive, great burdock and yacon provide insights into Asteraceae palaeo-polyploidization history and plant inulin production.</title>
        <authorList>
            <person name="Fan W."/>
            <person name="Wang S."/>
            <person name="Wang H."/>
            <person name="Wang A."/>
            <person name="Jiang F."/>
            <person name="Liu H."/>
            <person name="Zhao H."/>
            <person name="Xu D."/>
            <person name="Zhang Y."/>
        </authorList>
    </citation>
    <scope>NUCLEOTIDE SEQUENCE [LARGE SCALE GENOMIC DNA]</scope>
    <source>
        <strain evidence="2">cv. Yunnan</strain>
    </source>
</reference>
<name>A0ACB9HSN5_9ASTR</name>
<organism evidence="1 2">
    <name type="scientific">Smallanthus sonchifolius</name>
    <dbReference type="NCBI Taxonomy" id="185202"/>
    <lineage>
        <taxon>Eukaryota</taxon>
        <taxon>Viridiplantae</taxon>
        <taxon>Streptophyta</taxon>
        <taxon>Embryophyta</taxon>
        <taxon>Tracheophyta</taxon>
        <taxon>Spermatophyta</taxon>
        <taxon>Magnoliopsida</taxon>
        <taxon>eudicotyledons</taxon>
        <taxon>Gunneridae</taxon>
        <taxon>Pentapetalae</taxon>
        <taxon>asterids</taxon>
        <taxon>campanulids</taxon>
        <taxon>Asterales</taxon>
        <taxon>Asteraceae</taxon>
        <taxon>Asteroideae</taxon>
        <taxon>Heliantheae alliance</taxon>
        <taxon>Millerieae</taxon>
        <taxon>Smallanthus</taxon>
    </lineage>
</organism>